<reference evidence="2" key="1">
    <citation type="journal article" date="2023" name="G3 (Bethesda)">
        <title>Genome assembly and association tests identify interacting loci associated with vigor, precocity, and sex in interspecific pistachio rootstocks.</title>
        <authorList>
            <person name="Palmer W."/>
            <person name="Jacygrad E."/>
            <person name="Sagayaradj S."/>
            <person name="Cavanaugh K."/>
            <person name="Han R."/>
            <person name="Bertier L."/>
            <person name="Beede B."/>
            <person name="Kafkas S."/>
            <person name="Golino D."/>
            <person name="Preece J."/>
            <person name="Michelmore R."/>
        </authorList>
    </citation>
    <scope>NUCLEOTIDE SEQUENCE [LARGE SCALE GENOMIC DNA]</scope>
</reference>
<dbReference type="Proteomes" id="UP001163603">
    <property type="component" value="Chromosome 15"/>
</dbReference>
<dbReference type="EMBL" id="CM047750">
    <property type="protein sequence ID" value="KAJ0008208.1"/>
    <property type="molecule type" value="Genomic_DNA"/>
</dbReference>
<gene>
    <name evidence="1" type="ORF">Pint_29412</name>
</gene>
<evidence type="ECO:0000313" key="2">
    <source>
        <dbReference type="Proteomes" id="UP001163603"/>
    </source>
</evidence>
<protein>
    <submittedName>
        <fullName evidence="1">Uncharacterized protein</fullName>
    </submittedName>
</protein>
<proteinExistence type="predicted"/>
<evidence type="ECO:0000313" key="1">
    <source>
        <dbReference type="EMBL" id="KAJ0008208.1"/>
    </source>
</evidence>
<organism evidence="1 2">
    <name type="scientific">Pistacia integerrima</name>
    <dbReference type="NCBI Taxonomy" id="434235"/>
    <lineage>
        <taxon>Eukaryota</taxon>
        <taxon>Viridiplantae</taxon>
        <taxon>Streptophyta</taxon>
        <taxon>Embryophyta</taxon>
        <taxon>Tracheophyta</taxon>
        <taxon>Spermatophyta</taxon>
        <taxon>Magnoliopsida</taxon>
        <taxon>eudicotyledons</taxon>
        <taxon>Gunneridae</taxon>
        <taxon>Pentapetalae</taxon>
        <taxon>rosids</taxon>
        <taxon>malvids</taxon>
        <taxon>Sapindales</taxon>
        <taxon>Anacardiaceae</taxon>
        <taxon>Pistacia</taxon>
    </lineage>
</organism>
<name>A0ACC0X165_9ROSI</name>
<comment type="caution">
    <text evidence="1">The sequence shown here is derived from an EMBL/GenBank/DDBJ whole genome shotgun (WGS) entry which is preliminary data.</text>
</comment>
<accession>A0ACC0X165</accession>
<sequence length="106" mass="11764">MKKAYNLTGSACFNESCVACCGKGSHRGMGCGTTTDYELCGDVGEYVFFDGSHPTERANIILSDFLWNGRLNFIWPVNMKQLYELSSTTNTMEISSEDEGLYFTDA</sequence>
<keyword evidence="2" id="KW-1185">Reference proteome</keyword>